<dbReference type="PANTHER" id="PTHR34293:SF1">
    <property type="entry name" value="HTH-TYPE TRANSCRIPTIONAL REGULATOR TRMBL2"/>
    <property type="match status" value="1"/>
</dbReference>
<dbReference type="InterPro" id="IPR036390">
    <property type="entry name" value="WH_DNA-bd_sf"/>
</dbReference>
<accession>A0A1B1TFB6</accession>
<feature type="domain" description="Transcription regulator TrmB N-terminal" evidence="1">
    <location>
        <begin position="9"/>
        <end position="69"/>
    </location>
</feature>
<dbReference type="Pfam" id="PF01978">
    <property type="entry name" value="TrmB"/>
    <property type="match status" value="1"/>
</dbReference>
<protein>
    <submittedName>
        <fullName evidence="2">Putative transcriptional regulator</fullName>
    </submittedName>
</protein>
<dbReference type="PANTHER" id="PTHR34293">
    <property type="entry name" value="HTH-TYPE TRANSCRIPTIONAL REGULATOR TRMBL2"/>
    <property type="match status" value="1"/>
</dbReference>
<dbReference type="InterPro" id="IPR051797">
    <property type="entry name" value="TrmB-like"/>
</dbReference>
<dbReference type="Gene3D" id="1.10.10.10">
    <property type="entry name" value="Winged helix-like DNA-binding domain superfamily/Winged helix DNA-binding domain"/>
    <property type="match status" value="1"/>
</dbReference>
<dbReference type="AlphaFoldDB" id="A0A1B1TFB6"/>
<dbReference type="Gene3D" id="3.30.870.10">
    <property type="entry name" value="Endonuclease Chain A"/>
    <property type="match status" value="1"/>
</dbReference>
<dbReference type="InterPro" id="IPR036388">
    <property type="entry name" value="WH-like_DNA-bd_sf"/>
</dbReference>
<dbReference type="InterPro" id="IPR002831">
    <property type="entry name" value="Tscrpt_reg_TrmB_N"/>
</dbReference>
<name>A0A1B1TFB6_9ARCH</name>
<reference evidence="2" key="1">
    <citation type="submission" date="2014-11" db="EMBL/GenBank/DDBJ databases">
        <authorList>
            <person name="Zhu J."/>
            <person name="Qi W."/>
            <person name="Song R."/>
        </authorList>
    </citation>
    <scope>NUCLEOTIDE SEQUENCE</scope>
</reference>
<reference evidence="2" key="2">
    <citation type="journal article" date="2015" name="ISME J.">
        <title>A new class of marine Euryarchaeota group II from the Mediterranean deep chlorophyll maximum.</title>
        <authorList>
            <person name="Martin-Cuadrado A.B."/>
            <person name="Garcia-Heredia I."/>
            <person name="Molto A.G."/>
            <person name="Lopez-Ubeda R."/>
            <person name="Kimes N."/>
            <person name="Lopez-Garcia P."/>
            <person name="Moreira D."/>
            <person name="Rodriguez-Valera F."/>
        </authorList>
    </citation>
    <scope>NUCLEOTIDE SEQUENCE</scope>
</reference>
<sequence length="458" mass="51515">MSWNTLLIDAGLSEREAEAVIVLSAKPNLKASELAKELGTTRLDAYNSLERLQSGGLVTVTVDRPMKFSSPPLKNVLEHLINIRKEQLKKIEQGFEDIKEGKIQDIQEDITLDLETEPKFAVLKERVHIFSKIEKMALESQHSLILTLGKFGILHLCRSTALSEVNKAAKRGVEVKVMAQLDRRTIRFFSELDSAVEVRHSDDLESQGTVMDQLEAIQYLNTEENPVGRGKTDAALLIQSSPFAESQRNLIESIWEEAIPFELASKRFTEERIVDPLKLTLDGGSFLDRIRDVLQISEELPESDTPFNLDAFMASGLEISDARKKLGTGGISSLNTFGIDIGSLLRQVGNRIGEELAFSLRKIDGHVEFLSEMMDWYEYAGLGELSYDADPIFHIKVHLLLDADNSDQLPLWELDDGIIEGTLLSRYSSMKEVIIERIQSADNKDEFCRYNLVLSDDN</sequence>
<evidence type="ECO:0000259" key="1">
    <source>
        <dbReference type="Pfam" id="PF01978"/>
    </source>
</evidence>
<proteinExistence type="predicted"/>
<organism evidence="2">
    <name type="scientific">uncultured Poseidoniia archaeon</name>
    <dbReference type="NCBI Taxonomy" id="1697135"/>
    <lineage>
        <taxon>Archaea</taxon>
        <taxon>Methanobacteriati</taxon>
        <taxon>Thermoplasmatota</taxon>
        <taxon>Candidatus Poseidoniia</taxon>
        <taxon>environmental samples</taxon>
    </lineage>
</organism>
<evidence type="ECO:0000313" key="2">
    <source>
        <dbReference type="EMBL" id="ANV80990.1"/>
    </source>
</evidence>
<dbReference type="EMBL" id="KP211914">
    <property type="protein sequence ID" value="ANV80990.1"/>
    <property type="molecule type" value="Genomic_DNA"/>
</dbReference>
<dbReference type="SUPFAM" id="SSF46785">
    <property type="entry name" value="Winged helix' DNA-binding domain"/>
    <property type="match status" value="1"/>
</dbReference>